<dbReference type="Proteomes" id="UP000255334">
    <property type="component" value="Unassembled WGS sequence"/>
</dbReference>
<sequence>MNTPASPSRSNHSVPADGARSIGIIGAGQIGSAFARALARRGIPAVIANSRGPASLHALTTELGPSIRAVPSEEAAKADIVLVAVNWSKLSDALGGLDLRGRIVIDANNPIEPPTFQPADLKGRTSSEVFADLVPGARVVKAFNHLPAQWLSNDPHAEGGQRVLFFAGDDTQAKREVASLIESLGFFGVDLGPLVAGGRLTEIPGGALPIHNLVKFA</sequence>
<dbReference type="OrthoDB" id="1523398at2"/>
<dbReference type="AlphaFoldDB" id="A0A370XCF7"/>
<dbReference type="SUPFAM" id="SSF51735">
    <property type="entry name" value="NAD(P)-binding Rossmann-fold domains"/>
    <property type="match status" value="1"/>
</dbReference>
<keyword evidence="1" id="KW-0560">Oxidoreductase</keyword>
<reference evidence="3 4" key="1">
    <citation type="submission" date="2018-07" db="EMBL/GenBank/DDBJ databases">
        <title>Dyella monticola sp. nov. and Dyella psychrodurans sp. nov. isolated from monsoon evergreen broad-leaved forest soil of Dinghu Mountain, China.</title>
        <authorList>
            <person name="Gao Z."/>
            <person name="Qiu L."/>
        </authorList>
    </citation>
    <scope>NUCLEOTIDE SEQUENCE [LARGE SCALE GENOMIC DNA]</scope>
    <source>
        <strain evidence="3 4">4MSK11</strain>
    </source>
</reference>
<evidence type="ECO:0000313" key="3">
    <source>
        <dbReference type="EMBL" id="RDS86079.1"/>
    </source>
</evidence>
<dbReference type="GO" id="GO:0016491">
    <property type="term" value="F:oxidoreductase activity"/>
    <property type="evidence" value="ECO:0007669"/>
    <property type="project" value="UniProtKB-KW"/>
</dbReference>
<dbReference type="EMBL" id="QRBF01000001">
    <property type="protein sequence ID" value="RDS86079.1"/>
    <property type="molecule type" value="Genomic_DNA"/>
</dbReference>
<dbReference type="RefSeq" id="WP_115476330.1">
    <property type="nucleotide sequence ID" value="NZ_QRBF01000001.1"/>
</dbReference>
<dbReference type="InterPro" id="IPR028939">
    <property type="entry name" value="P5C_Rdtase_cat_N"/>
</dbReference>
<proteinExistence type="predicted"/>
<evidence type="ECO:0000259" key="2">
    <source>
        <dbReference type="Pfam" id="PF03807"/>
    </source>
</evidence>
<evidence type="ECO:0000313" key="4">
    <source>
        <dbReference type="Proteomes" id="UP000255334"/>
    </source>
</evidence>
<evidence type="ECO:0000256" key="1">
    <source>
        <dbReference type="ARBA" id="ARBA00023002"/>
    </source>
</evidence>
<dbReference type="Gene3D" id="3.40.50.720">
    <property type="entry name" value="NAD(P)-binding Rossmann-like Domain"/>
    <property type="match status" value="1"/>
</dbReference>
<organism evidence="3 4">
    <name type="scientific">Dyella psychrodurans</name>
    <dbReference type="NCBI Taxonomy" id="1927960"/>
    <lineage>
        <taxon>Bacteria</taxon>
        <taxon>Pseudomonadati</taxon>
        <taxon>Pseudomonadota</taxon>
        <taxon>Gammaproteobacteria</taxon>
        <taxon>Lysobacterales</taxon>
        <taxon>Rhodanobacteraceae</taxon>
        <taxon>Dyella</taxon>
    </lineage>
</organism>
<dbReference type="InterPro" id="IPR051267">
    <property type="entry name" value="STEAP_metalloreductase"/>
</dbReference>
<protein>
    <submittedName>
        <fullName evidence="3">NADP oxidoreductase</fullName>
    </submittedName>
</protein>
<gene>
    <name evidence="3" type="ORF">DWU99_02055</name>
</gene>
<dbReference type="InterPro" id="IPR036291">
    <property type="entry name" value="NAD(P)-bd_dom_sf"/>
</dbReference>
<keyword evidence="4" id="KW-1185">Reference proteome</keyword>
<dbReference type="Pfam" id="PF03807">
    <property type="entry name" value="F420_oxidored"/>
    <property type="match status" value="1"/>
</dbReference>
<feature type="domain" description="Pyrroline-5-carboxylate reductase catalytic N-terminal" evidence="2">
    <location>
        <begin position="22"/>
        <end position="110"/>
    </location>
</feature>
<name>A0A370XCF7_9GAMM</name>
<accession>A0A370XCF7</accession>
<dbReference type="PANTHER" id="PTHR14239">
    <property type="entry name" value="DUDULIN-RELATED"/>
    <property type="match status" value="1"/>
</dbReference>
<comment type="caution">
    <text evidence="3">The sequence shown here is derived from an EMBL/GenBank/DDBJ whole genome shotgun (WGS) entry which is preliminary data.</text>
</comment>